<dbReference type="CDD" id="cd06091">
    <property type="entry name" value="KOW_NusG"/>
    <property type="match status" value="1"/>
</dbReference>
<dbReference type="InterPro" id="IPR014722">
    <property type="entry name" value="Rib_uL2_dom2"/>
</dbReference>
<dbReference type="Proteomes" id="UP000243629">
    <property type="component" value="Unassembled WGS sequence"/>
</dbReference>
<keyword evidence="2" id="KW-1185">Reference proteome</keyword>
<sequence length="60" mass="6615">MPASELFTPGSKVRLIDGPFKDLEAVFSKTDGEERAIILLNILQREQRLKVPLTALASSC</sequence>
<dbReference type="AlphaFoldDB" id="A0A1I4T1Y3"/>
<dbReference type="SUPFAM" id="SSF50104">
    <property type="entry name" value="Translation proteins SH3-like domain"/>
    <property type="match status" value="1"/>
</dbReference>
<evidence type="ECO:0000313" key="1">
    <source>
        <dbReference type="EMBL" id="SFM70744.1"/>
    </source>
</evidence>
<dbReference type="RefSeq" id="WP_093477078.1">
    <property type="nucleotide sequence ID" value="NZ_FOUI01000012.1"/>
</dbReference>
<dbReference type="Gene3D" id="2.30.30.30">
    <property type="match status" value="1"/>
</dbReference>
<dbReference type="EMBL" id="FOUI01000012">
    <property type="protein sequence ID" value="SFM70744.1"/>
    <property type="molecule type" value="Genomic_DNA"/>
</dbReference>
<protein>
    <submittedName>
        <fullName evidence="1">Transcriptional antiterminator RfaH</fullName>
    </submittedName>
</protein>
<accession>A0A1I4T1Y3</accession>
<dbReference type="STRING" id="1720063.SAMN05216217_11278"/>
<reference evidence="2" key="1">
    <citation type="submission" date="2016-10" db="EMBL/GenBank/DDBJ databases">
        <authorList>
            <person name="Varghese N."/>
            <person name="Submissions S."/>
        </authorList>
    </citation>
    <scope>NUCLEOTIDE SEQUENCE [LARGE SCALE GENOMIC DNA]</scope>
    <source>
        <strain evidence="2">DSM 24213</strain>
    </source>
</reference>
<gene>
    <name evidence="1" type="ORF">SAMN05216217_11278</name>
</gene>
<dbReference type="InterPro" id="IPR008991">
    <property type="entry name" value="Translation_prot_SH3-like_sf"/>
</dbReference>
<organism evidence="1 2">
    <name type="scientific">Halopseudomonas yangmingensis</name>
    <dbReference type="NCBI Taxonomy" id="1720063"/>
    <lineage>
        <taxon>Bacteria</taxon>
        <taxon>Pseudomonadati</taxon>
        <taxon>Pseudomonadota</taxon>
        <taxon>Gammaproteobacteria</taxon>
        <taxon>Pseudomonadales</taxon>
        <taxon>Pseudomonadaceae</taxon>
        <taxon>Halopseudomonas</taxon>
    </lineage>
</organism>
<name>A0A1I4T1Y3_9GAMM</name>
<evidence type="ECO:0000313" key="2">
    <source>
        <dbReference type="Proteomes" id="UP000243629"/>
    </source>
</evidence>
<proteinExistence type="predicted"/>